<evidence type="ECO:0000256" key="4">
    <source>
        <dbReference type="ARBA" id="ARBA00023065"/>
    </source>
</evidence>
<dbReference type="OrthoDB" id="10261947at2759"/>
<keyword evidence="2" id="KW-0813">Transport</keyword>
<gene>
    <name evidence="5" type="ORF">EDI_031450</name>
</gene>
<dbReference type="Pfam" id="PF01990">
    <property type="entry name" value="ATP-synt_F"/>
    <property type="match status" value="1"/>
</dbReference>
<keyword evidence="6" id="KW-1185">Reference proteome</keyword>
<dbReference type="eggNOG" id="KOG3432">
    <property type="taxonomic scope" value="Eukaryota"/>
</dbReference>
<dbReference type="AlphaFoldDB" id="B0EQN5"/>
<dbReference type="RefSeq" id="XP_001740423.1">
    <property type="nucleotide sequence ID" value="XM_001740371.1"/>
</dbReference>
<evidence type="ECO:0008006" key="7">
    <source>
        <dbReference type="Google" id="ProtNLM"/>
    </source>
</evidence>
<dbReference type="PANTHER" id="PTHR13861">
    <property type="entry name" value="VACUOLAR ATP SYNTHASE SUBUNIT F"/>
    <property type="match status" value="1"/>
</dbReference>
<dbReference type="EMBL" id="DS550397">
    <property type="protein sequence ID" value="EDR23154.1"/>
    <property type="molecule type" value="Genomic_DNA"/>
</dbReference>
<sequence>MSTSQEKAQNQASQARKGDCQIAIIGDEDSVTGFLLAGIGSVDRMKRTNFLIVDNRTISSQKLFKQLTKKIKTKLKKGTKEEIKKNIEPIRSSREKRLKKYVILIKDNKEKKSFSEC</sequence>
<dbReference type="Proteomes" id="UP000008076">
    <property type="component" value="Unassembled WGS sequence"/>
</dbReference>
<keyword evidence="4" id="KW-0406">Ion transport</keyword>
<dbReference type="GO" id="GO:0046961">
    <property type="term" value="F:proton-transporting ATPase activity, rotational mechanism"/>
    <property type="evidence" value="ECO:0007669"/>
    <property type="project" value="InterPro"/>
</dbReference>
<evidence type="ECO:0000256" key="1">
    <source>
        <dbReference type="ARBA" id="ARBA00010148"/>
    </source>
</evidence>
<dbReference type="Gene3D" id="3.40.50.10580">
    <property type="entry name" value="ATPase, V1 complex, subunit F"/>
    <property type="match status" value="1"/>
</dbReference>
<protein>
    <recommendedName>
        <fullName evidence="7">V-type proton ATPase subunit F</fullName>
    </recommendedName>
</protein>
<dbReference type="PANTHER" id="PTHR13861:SF2">
    <property type="entry name" value="V-TYPE PROTON ATPASE SUBUNIT F"/>
    <property type="match status" value="1"/>
</dbReference>
<reference evidence="6" key="1">
    <citation type="submission" date="2007-12" db="EMBL/GenBank/DDBJ databases">
        <title>Annotation of Entamoeba dispar SAW760.</title>
        <authorList>
            <person name="Lorenzi H."/>
            <person name="Inman J."/>
            <person name="Schobel S."/>
            <person name="Amedeo P."/>
            <person name="Caler E."/>
        </authorList>
    </citation>
    <scope>NUCLEOTIDE SEQUENCE [LARGE SCALE GENOMIC DNA]</scope>
    <source>
        <strain evidence="6">ATCC PRA-260 / SAW760</strain>
    </source>
</reference>
<keyword evidence="3" id="KW-0375">Hydrogen ion transport</keyword>
<evidence type="ECO:0000256" key="3">
    <source>
        <dbReference type="ARBA" id="ARBA00022781"/>
    </source>
</evidence>
<evidence type="ECO:0000256" key="2">
    <source>
        <dbReference type="ARBA" id="ARBA00022448"/>
    </source>
</evidence>
<proteinExistence type="inferred from homology"/>
<dbReference type="GO" id="GO:0016020">
    <property type="term" value="C:membrane"/>
    <property type="evidence" value="ECO:0007669"/>
    <property type="project" value="TreeGrafter"/>
</dbReference>
<comment type="similarity">
    <text evidence="1">Belongs to the V-ATPase F subunit family.</text>
</comment>
<dbReference type="InterPro" id="IPR008218">
    <property type="entry name" value="ATPase_V1-cplx_f_g_su"/>
</dbReference>
<accession>B0EQN5</accession>
<evidence type="ECO:0000313" key="5">
    <source>
        <dbReference type="EMBL" id="EDR23154.1"/>
    </source>
</evidence>
<organism evidence="6">
    <name type="scientific">Entamoeba dispar (strain ATCC PRA-260 / SAW760)</name>
    <dbReference type="NCBI Taxonomy" id="370354"/>
    <lineage>
        <taxon>Eukaryota</taxon>
        <taxon>Amoebozoa</taxon>
        <taxon>Evosea</taxon>
        <taxon>Archamoebae</taxon>
        <taxon>Mastigamoebida</taxon>
        <taxon>Entamoebidae</taxon>
        <taxon>Entamoeba</taxon>
    </lineage>
</organism>
<dbReference type="SUPFAM" id="SSF159468">
    <property type="entry name" value="AtpF-like"/>
    <property type="match status" value="1"/>
</dbReference>
<dbReference type="InterPro" id="IPR036906">
    <property type="entry name" value="ATPase_V1_fsu_sf"/>
</dbReference>
<dbReference type="VEuPathDB" id="AmoebaDB:EDI_031450"/>
<dbReference type="KEGG" id="edi:EDI_031450"/>
<name>B0EQN5_ENTDS</name>
<evidence type="ECO:0000313" key="6">
    <source>
        <dbReference type="Proteomes" id="UP000008076"/>
    </source>
</evidence>
<dbReference type="GeneID" id="5885595"/>